<feature type="transmembrane region" description="Helical" evidence="1">
    <location>
        <begin position="34"/>
        <end position="54"/>
    </location>
</feature>
<proteinExistence type="predicted"/>
<evidence type="ECO:0000313" key="2">
    <source>
        <dbReference type="EMBL" id="QEM41099.1"/>
    </source>
</evidence>
<protein>
    <submittedName>
        <fullName evidence="2">Uncharacterized protein</fullName>
    </submittedName>
</protein>
<dbReference type="Proteomes" id="UP000322075">
    <property type="component" value="Segment"/>
</dbReference>
<sequence>MATILLLLLVLVLGTCFMLKCYSDFKSYRDPAFAVFFTATGIVMVILVLAFLHFKPWL</sequence>
<accession>A0A5C1K5F6</accession>
<evidence type="ECO:0000256" key="1">
    <source>
        <dbReference type="SAM" id="Phobius"/>
    </source>
</evidence>
<keyword evidence="1" id="KW-1133">Transmembrane helix</keyword>
<dbReference type="EMBL" id="MK863032">
    <property type="protein sequence ID" value="QEM41099.1"/>
    <property type="molecule type" value="Genomic_DNA"/>
</dbReference>
<reference evidence="2" key="1">
    <citation type="submission" date="2019-04" db="EMBL/GenBank/DDBJ databases">
        <authorList>
            <person name="Assadpour T."/>
            <person name="Ahmed J."/>
            <person name="Anderson S."/>
            <person name="Espinosa K."/>
            <person name="Gadsden T."/>
            <person name="Graham A."/>
            <person name="Hajjar W."/>
            <person name="Howard T."/>
            <person name="Lacafta O."/>
            <person name="Matney K."/>
            <person name="Matsen K."/>
            <person name="Osu J."/>
            <person name="Rupe E."/>
            <person name="Sang H."/>
            <person name="Wadi S."/>
            <person name="McNeal J."/>
            <person name="Temple L."/>
        </authorList>
    </citation>
    <scope>NUCLEOTIDE SEQUENCE [LARGE SCALE GENOMIC DNA]</scope>
</reference>
<keyword evidence="1" id="KW-0812">Transmembrane</keyword>
<gene>
    <name evidence="2" type="ORF">Zuri_2</name>
</gene>
<evidence type="ECO:0000313" key="3">
    <source>
        <dbReference type="Proteomes" id="UP000322075"/>
    </source>
</evidence>
<keyword evidence="1" id="KW-0472">Membrane</keyword>
<name>A0A5C1K5F6_9CAUD</name>
<keyword evidence="3" id="KW-1185">Reference proteome</keyword>
<organism evidence="2 3">
    <name type="scientific">Pseudomonas phage Zuri</name>
    <dbReference type="NCBI Taxonomy" id="2604899"/>
    <lineage>
        <taxon>Viruses</taxon>
        <taxon>Duplodnaviria</taxon>
        <taxon>Heunggongvirae</taxon>
        <taxon>Uroviricota</taxon>
        <taxon>Caudoviricetes</taxon>
        <taxon>Schitoviridae</taxon>
        <taxon>Zurivirus</taxon>
        <taxon>Zurivirus zuri</taxon>
    </lineage>
</organism>